<sequence>MATDKSQLALSRKDMQQGTGNSGISRTTRIRRCGPGAGLALATRRLEYFKGAEMFSGDLKHFLPIPRTICRPIALRSGFALTAEESLWTRRKHVHRSATSAPLLIRLLKRYNKIKRFLHSQMLRDMKQEIIVSHSAGRAAGRRRPWGARSAPAAPPVCYNSFLPNSKM</sequence>
<dbReference type="EMBL" id="BGZK01000838">
    <property type="protein sequence ID" value="GBP62290.1"/>
    <property type="molecule type" value="Genomic_DNA"/>
</dbReference>
<gene>
    <name evidence="2" type="ORF">EVAR_48463_1</name>
</gene>
<name>A0A4C1XGR7_EUMVA</name>
<dbReference type="AlphaFoldDB" id="A0A4C1XGR7"/>
<feature type="compositionally biased region" description="Polar residues" evidence="1">
    <location>
        <begin position="16"/>
        <end position="27"/>
    </location>
</feature>
<evidence type="ECO:0000313" key="3">
    <source>
        <dbReference type="Proteomes" id="UP000299102"/>
    </source>
</evidence>
<comment type="caution">
    <text evidence="2">The sequence shown here is derived from an EMBL/GenBank/DDBJ whole genome shotgun (WGS) entry which is preliminary data.</text>
</comment>
<proteinExistence type="predicted"/>
<reference evidence="2 3" key="1">
    <citation type="journal article" date="2019" name="Commun. Biol.">
        <title>The bagworm genome reveals a unique fibroin gene that provides high tensile strength.</title>
        <authorList>
            <person name="Kono N."/>
            <person name="Nakamura H."/>
            <person name="Ohtoshi R."/>
            <person name="Tomita M."/>
            <person name="Numata K."/>
            <person name="Arakawa K."/>
        </authorList>
    </citation>
    <scope>NUCLEOTIDE SEQUENCE [LARGE SCALE GENOMIC DNA]</scope>
</reference>
<protein>
    <submittedName>
        <fullName evidence="2">Uncharacterized protein</fullName>
    </submittedName>
</protein>
<feature type="region of interest" description="Disordered" evidence="1">
    <location>
        <begin position="1"/>
        <end position="28"/>
    </location>
</feature>
<organism evidence="2 3">
    <name type="scientific">Eumeta variegata</name>
    <name type="common">Bagworm moth</name>
    <name type="synonym">Eumeta japonica</name>
    <dbReference type="NCBI Taxonomy" id="151549"/>
    <lineage>
        <taxon>Eukaryota</taxon>
        <taxon>Metazoa</taxon>
        <taxon>Ecdysozoa</taxon>
        <taxon>Arthropoda</taxon>
        <taxon>Hexapoda</taxon>
        <taxon>Insecta</taxon>
        <taxon>Pterygota</taxon>
        <taxon>Neoptera</taxon>
        <taxon>Endopterygota</taxon>
        <taxon>Lepidoptera</taxon>
        <taxon>Glossata</taxon>
        <taxon>Ditrysia</taxon>
        <taxon>Tineoidea</taxon>
        <taxon>Psychidae</taxon>
        <taxon>Oiketicinae</taxon>
        <taxon>Eumeta</taxon>
    </lineage>
</organism>
<evidence type="ECO:0000313" key="2">
    <source>
        <dbReference type="EMBL" id="GBP62290.1"/>
    </source>
</evidence>
<accession>A0A4C1XGR7</accession>
<dbReference type="Proteomes" id="UP000299102">
    <property type="component" value="Unassembled WGS sequence"/>
</dbReference>
<keyword evidence="3" id="KW-1185">Reference proteome</keyword>
<evidence type="ECO:0000256" key="1">
    <source>
        <dbReference type="SAM" id="MobiDB-lite"/>
    </source>
</evidence>